<evidence type="ECO:0000313" key="1">
    <source>
        <dbReference type="Ensembl" id="ENSPNAP00000062837.1"/>
    </source>
</evidence>
<dbReference type="Proteomes" id="UP001501920">
    <property type="component" value="Chromosome 12"/>
</dbReference>
<protein>
    <recommendedName>
        <fullName evidence="3">G domain-containing protein</fullName>
    </recommendedName>
</protein>
<name>A0AAR2KK85_PYGNA</name>
<dbReference type="Gene3D" id="3.40.50.300">
    <property type="entry name" value="P-loop containing nucleotide triphosphate hydrolases"/>
    <property type="match status" value="1"/>
</dbReference>
<reference evidence="1" key="3">
    <citation type="submission" date="2025-09" db="UniProtKB">
        <authorList>
            <consortium name="Ensembl"/>
        </authorList>
    </citation>
    <scope>IDENTIFICATION</scope>
</reference>
<dbReference type="PANTHER" id="PTHR14241:SF1">
    <property type="entry name" value="INTERFERON-INDUCED PROTEIN 44-RELATED"/>
    <property type="match status" value="1"/>
</dbReference>
<reference evidence="1" key="2">
    <citation type="submission" date="2025-08" db="UniProtKB">
        <authorList>
            <consortium name="Ensembl"/>
        </authorList>
    </citation>
    <scope>IDENTIFICATION</scope>
</reference>
<dbReference type="AlphaFoldDB" id="A0AAR2KK85"/>
<sequence>MFFSGRGRLECELRNTKIRSSDVSHLRILLYGQIGVGKSCFVNSVDSAFQHEIINRAGEAPCSGKSYTKKYKTYKIRNVNGGFLPFVMNDVMGLENKDGVQTADVISALLGHVKEGYEFNPDTPLTEGDRNYVSNPSPDDKVHCLVTIVSANSLSLMDQSVIKKMKTVKQQANDIDIPQIVLLTKIDEVCPLVKKDLKKTYTSKKIHEKINQCSNLIGTPVKFIFPVKNYCYESDTNDPTDILIMLALRHIVSAANDYVASL</sequence>
<organism evidence="1 2">
    <name type="scientific">Pygocentrus nattereri</name>
    <name type="common">Red-bellied piranha</name>
    <dbReference type="NCBI Taxonomy" id="42514"/>
    <lineage>
        <taxon>Eukaryota</taxon>
        <taxon>Metazoa</taxon>
        <taxon>Chordata</taxon>
        <taxon>Craniata</taxon>
        <taxon>Vertebrata</taxon>
        <taxon>Euteleostomi</taxon>
        <taxon>Actinopterygii</taxon>
        <taxon>Neopterygii</taxon>
        <taxon>Teleostei</taxon>
        <taxon>Ostariophysi</taxon>
        <taxon>Characiformes</taxon>
        <taxon>Characoidei</taxon>
        <taxon>Pygocentrus</taxon>
    </lineage>
</organism>
<dbReference type="Ensembl" id="ENSPNAT00000063859.1">
    <property type="protein sequence ID" value="ENSPNAP00000062837.1"/>
    <property type="gene ID" value="ENSPNAG00000002379.2"/>
</dbReference>
<evidence type="ECO:0008006" key="3">
    <source>
        <dbReference type="Google" id="ProtNLM"/>
    </source>
</evidence>
<proteinExistence type="predicted"/>
<evidence type="ECO:0000313" key="2">
    <source>
        <dbReference type="Proteomes" id="UP001501920"/>
    </source>
</evidence>
<dbReference type="PANTHER" id="PTHR14241">
    <property type="entry name" value="INTERFERON-INDUCED PROTEIN 44"/>
    <property type="match status" value="1"/>
</dbReference>
<dbReference type="SUPFAM" id="SSF52540">
    <property type="entry name" value="P-loop containing nucleoside triphosphate hydrolases"/>
    <property type="match status" value="1"/>
</dbReference>
<dbReference type="InterPro" id="IPR027417">
    <property type="entry name" value="P-loop_NTPase"/>
</dbReference>
<keyword evidence="2" id="KW-1185">Reference proteome</keyword>
<accession>A0AAR2KK85</accession>
<dbReference type="GO" id="GO:0006955">
    <property type="term" value="P:immune response"/>
    <property type="evidence" value="ECO:0007669"/>
    <property type="project" value="TreeGrafter"/>
</dbReference>
<reference evidence="1 2" key="1">
    <citation type="submission" date="2020-10" db="EMBL/GenBank/DDBJ databases">
        <title>Pygocentrus nattereri (red-bellied piranha) genome, fPygNat1, primary haplotype.</title>
        <authorList>
            <person name="Myers G."/>
            <person name="Meyer A."/>
            <person name="Karagic N."/>
            <person name="Pippel M."/>
            <person name="Winkler S."/>
            <person name="Tracey A."/>
            <person name="Wood J."/>
            <person name="Formenti G."/>
            <person name="Howe K."/>
            <person name="Fedrigo O."/>
            <person name="Jarvis E.D."/>
        </authorList>
    </citation>
    <scope>NUCLEOTIDE SEQUENCE [LARGE SCALE GENOMIC DNA]</scope>
</reference>
<dbReference type="GeneTree" id="ENSGT00940000160560"/>